<sequence length="73" mass="7976">AGLAARCLRDFCLRNSVRSWCCCTRSAPCLAIGPSALPARCSPALCGLGRPFCVHENWQEMRLRSSLMSSEDS</sequence>
<dbReference type="EMBL" id="CAJNNW010005297">
    <property type="protein sequence ID" value="CAE8647286.1"/>
    <property type="molecule type" value="Genomic_DNA"/>
</dbReference>
<name>A0A813I9B8_POLGL</name>
<dbReference type="AlphaFoldDB" id="A0A813I9B8"/>
<proteinExistence type="predicted"/>
<organism evidence="1 2">
    <name type="scientific">Polarella glacialis</name>
    <name type="common">Dinoflagellate</name>
    <dbReference type="NCBI Taxonomy" id="89957"/>
    <lineage>
        <taxon>Eukaryota</taxon>
        <taxon>Sar</taxon>
        <taxon>Alveolata</taxon>
        <taxon>Dinophyceae</taxon>
        <taxon>Suessiales</taxon>
        <taxon>Suessiaceae</taxon>
        <taxon>Polarella</taxon>
    </lineage>
</organism>
<reference evidence="1" key="1">
    <citation type="submission" date="2021-02" db="EMBL/GenBank/DDBJ databases">
        <authorList>
            <person name="Dougan E. K."/>
            <person name="Rhodes N."/>
            <person name="Thang M."/>
            <person name="Chan C."/>
        </authorList>
    </citation>
    <scope>NUCLEOTIDE SEQUENCE</scope>
</reference>
<dbReference type="Proteomes" id="UP000626109">
    <property type="component" value="Unassembled WGS sequence"/>
</dbReference>
<evidence type="ECO:0000313" key="2">
    <source>
        <dbReference type="Proteomes" id="UP000626109"/>
    </source>
</evidence>
<evidence type="ECO:0000313" key="1">
    <source>
        <dbReference type="EMBL" id="CAE8647286.1"/>
    </source>
</evidence>
<gene>
    <name evidence="1" type="ORF">PGLA2088_LOCUS5546</name>
</gene>
<accession>A0A813I9B8</accession>
<feature type="non-terminal residue" evidence="1">
    <location>
        <position position="73"/>
    </location>
</feature>
<feature type="non-terminal residue" evidence="1">
    <location>
        <position position="1"/>
    </location>
</feature>
<comment type="caution">
    <text evidence="1">The sequence shown here is derived from an EMBL/GenBank/DDBJ whole genome shotgun (WGS) entry which is preliminary data.</text>
</comment>
<protein>
    <submittedName>
        <fullName evidence="1">Uncharacterized protein</fullName>
    </submittedName>
</protein>